<evidence type="ECO:0000313" key="1">
    <source>
        <dbReference type="EMBL" id="TYK23267.1"/>
    </source>
</evidence>
<comment type="caution">
    <text evidence="1">The sequence shown here is derived from an EMBL/GenBank/DDBJ whole genome shotgun (WGS) entry which is preliminary data.</text>
</comment>
<dbReference type="EMBL" id="SSTD01004586">
    <property type="protein sequence ID" value="TYK23267.1"/>
    <property type="molecule type" value="Genomic_DNA"/>
</dbReference>
<dbReference type="PANTHER" id="PTHR48449:SF1">
    <property type="entry name" value="DUF1985 DOMAIN-CONTAINING PROTEIN"/>
    <property type="match status" value="1"/>
</dbReference>
<reference evidence="1 2" key="1">
    <citation type="submission" date="2019-08" db="EMBL/GenBank/DDBJ databases">
        <title>Draft genome sequences of two oriental melons (Cucumis melo L. var makuwa).</title>
        <authorList>
            <person name="Kwon S.-Y."/>
        </authorList>
    </citation>
    <scope>NUCLEOTIDE SEQUENCE [LARGE SCALE GENOMIC DNA]</scope>
    <source>
        <strain evidence="2">cv. Chang Bougi</strain>
        <tissue evidence="1">Leaf</tissue>
    </source>
</reference>
<dbReference type="PANTHER" id="PTHR48449">
    <property type="entry name" value="DUF1985 DOMAIN-CONTAINING PROTEIN"/>
    <property type="match status" value="1"/>
</dbReference>
<dbReference type="Proteomes" id="UP000321947">
    <property type="component" value="Unassembled WGS sequence"/>
</dbReference>
<sequence length="99" mass="11706">MFRKTIFELFLDVKLVFNGPLCHNILLREVEKGRKNTISFKFLGEKVSFEREDYDIITGLRYRPRREIWAYEAVSFINVRVAHRESSSAIPLLVFILVV</sequence>
<name>A0A5D3DHX3_CUCMM</name>
<protein>
    <submittedName>
        <fullName evidence="1">Ulp1-like peptidase</fullName>
    </submittedName>
</protein>
<dbReference type="AlphaFoldDB" id="A0A5D3DHX3"/>
<proteinExistence type="predicted"/>
<evidence type="ECO:0000313" key="2">
    <source>
        <dbReference type="Proteomes" id="UP000321947"/>
    </source>
</evidence>
<gene>
    <name evidence="1" type="ORF">E5676_scaffold142G003200</name>
</gene>
<organism evidence="1 2">
    <name type="scientific">Cucumis melo var. makuwa</name>
    <name type="common">Oriental melon</name>
    <dbReference type="NCBI Taxonomy" id="1194695"/>
    <lineage>
        <taxon>Eukaryota</taxon>
        <taxon>Viridiplantae</taxon>
        <taxon>Streptophyta</taxon>
        <taxon>Embryophyta</taxon>
        <taxon>Tracheophyta</taxon>
        <taxon>Spermatophyta</taxon>
        <taxon>Magnoliopsida</taxon>
        <taxon>eudicotyledons</taxon>
        <taxon>Gunneridae</taxon>
        <taxon>Pentapetalae</taxon>
        <taxon>rosids</taxon>
        <taxon>fabids</taxon>
        <taxon>Cucurbitales</taxon>
        <taxon>Cucurbitaceae</taxon>
        <taxon>Benincaseae</taxon>
        <taxon>Cucumis</taxon>
    </lineage>
</organism>
<accession>A0A5D3DHX3</accession>